<dbReference type="SUPFAM" id="SSF52540">
    <property type="entry name" value="P-loop containing nucleoside triphosphate hydrolases"/>
    <property type="match status" value="1"/>
</dbReference>
<organism evidence="11 12">
    <name type="scientific">Bizionia paragorgiae</name>
    <dbReference type="NCBI Taxonomy" id="283786"/>
    <lineage>
        <taxon>Bacteria</taxon>
        <taxon>Pseudomonadati</taxon>
        <taxon>Bacteroidota</taxon>
        <taxon>Flavobacteriia</taxon>
        <taxon>Flavobacteriales</taxon>
        <taxon>Flavobacteriaceae</taxon>
        <taxon>Bizionia</taxon>
    </lineage>
</organism>
<evidence type="ECO:0000256" key="4">
    <source>
        <dbReference type="ARBA" id="ARBA00022490"/>
    </source>
</evidence>
<dbReference type="GO" id="GO:0005524">
    <property type="term" value="F:ATP binding"/>
    <property type="evidence" value="ECO:0007669"/>
    <property type="project" value="UniProtKB-KW"/>
</dbReference>
<dbReference type="RefSeq" id="WP_092134161.1">
    <property type="nucleotide sequence ID" value="NZ_FNQK01000010.1"/>
</dbReference>
<keyword evidence="12" id="KW-1185">Reference proteome</keyword>
<evidence type="ECO:0000256" key="9">
    <source>
        <dbReference type="ARBA" id="ARBA00022842"/>
    </source>
</evidence>
<evidence type="ECO:0000256" key="6">
    <source>
        <dbReference type="ARBA" id="ARBA00022723"/>
    </source>
</evidence>
<keyword evidence="9" id="KW-0460">Magnesium</keyword>
<evidence type="ECO:0000313" key="12">
    <source>
        <dbReference type="Proteomes" id="UP000198846"/>
    </source>
</evidence>
<dbReference type="GO" id="GO:0002949">
    <property type="term" value="P:tRNA threonylcarbamoyladenosine modification"/>
    <property type="evidence" value="ECO:0007669"/>
    <property type="project" value="InterPro"/>
</dbReference>
<protein>
    <recommendedName>
        <fullName evidence="3">tRNA threonylcarbamoyladenosine biosynthesis protein TsaE</fullName>
    </recommendedName>
    <alternativeName>
        <fullName evidence="10">t(6)A37 threonylcarbamoyladenosine biosynthesis protein TsaE</fullName>
    </alternativeName>
</protein>
<dbReference type="InterPro" id="IPR003442">
    <property type="entry name" value="T6A_TsaE"/>
</dbReference>
<evidence type="ECO:0000313" key="11">
    <source>
        <dbReference type="EMBL" id="SEA32423.1"/>
    </source>
</evidence>
<dbReference type="OrthoDB" id="9815896at2"/>
<comment type="subcellular location">
    <subcellularLocation>
        <location evidence="1">Cytoplasm</location>
    </subcellularLocation>
</comment>
<keyword evidence="4" id="KW-0963">Cytoplasm</keyword>
<dbReference type="Gene3D" id="3.40.50.300">
    <property type="entry name" value="P-loop containing nucleotide triphosphate hydrolases"/>
    <property type="match status" value="1"/>
</dbReference>
<dbReference type="Pfam" id="PF02367">
    <property type="entry name" value="TsaE"/>
    <property type="match status" value="1"/>
</dbReference>
<dbReference type="Proteomes" id="UP000198846">
    <property type="component" value="Unassembled WGS sequence"/>
</dbReference>
<evidence type="ECO:0000256" key="10">
    <source>
        <dbReference type="ARBA" id="ARBA00032441"/>
    </source>
</evidence>
<sequence>MEIEYSLESLKAVADEIINTATRSNIILFNGDLGTGKTTLIKELVKTMGCNDTVSSPTYSLVNEYHSDSASIYHFDLYRLEHEDELYDFGIEDYLDAPSWKFVEWPSLLKPLLRDGFYEITIERVNNEKRKLQLQYISNNL</sequence>
<dbReference type="EMBL" id="FNQK01000010">
    <property type="protein sequence ID" value="SEA32423.1"/>
    <property type="molecule type" value="Genomic_DNA"/>
</dbReference>
<dbReference type="PANTHER" id="PTHR33540:SF2">
    <property type="entry name" value="TRNA THREONYLCARBAMOYLADENOSINE BIOSYNTHESIS PROTEIN TSAE"/>
    <property type="match status" value="1"/>
</dbReference>
<proteinExistence type="inferred from homology"/>
<dbReference type="NCBIfam" id="TIGR00150">
    <property type="entry name" value="T6A_YjeE"/>
    <property type="match status" value="1"/>
</dbReference>
<dbReference type="AlphaFoldDB" id="A0A1H4A8F7"/>
<evidence type="ECO:0000256" key="8">
    <source>
        <dbReference type="ARBA" id="ARBA00022840"/>
    </source>
</evidence>
<dbReference type="STRING" id="283786.SAMN04487990_11059"/>
<evidence type="ECO:0000256" key="1">
    <source>
        <dbReference type="ARBA" id="ARBA00004496"/>
    </source>
</evidence>
<keyword evidence="6" id="KW-0479">Metal-binding</keyword>
<evidence type="ECO:0000256" key="5">
    <source>
        <dbReference type="ARBA" id="ARBA00022694"/>
    </source>
</evidence>
<dbReference type="GO" id="GO:0005737">
    <property type="term" value="C:cytoplasm"/>
    <property type="evidence" value="ECO:0007669"/>
    <property type="project" value="UniProtKB-SubCell"/>
</dbReference>
<dbReference type="PANTHER" id="PTHR33540">
    <property type="entry name" value="TRNA THREONYLCARBAMOYLADENOSINE BIOSYNTHESIS PROTEIN TSAE"/>
    <property type="match status" value="1"/>
</dbReference>
<dbReference type="GO" id="GO:0046872">
    <property type="term" value="F:metal ion binding"/>
    <property type="evidence" value="ECO:0007669"/>
    <property type="project" value="UniProtKB-KW"/>
</dbReference>
<gene>
    <name evidence="11" type="ORF">SAMN04487990_11059</name>
</gene>
<evidence type="ECO:0000256" key="3">
    <source>
        <dbReference type="ARBA" id="ARBA00019010"/>
    </source>
</evidence>
<reference evidence="11 12" key="1">
    <citation type="submission" date="2016-10" db="EMBL/GenBank/DDBJ databases">
        <authorList>
            <person name="de Groot N.N."/>
        </authorList>
    </citation>
    <scope>NUCLEOTIDE SEQUENCE [LARGE SCALE GENOMIC DNA]</scope>
    <source>
        <strain evidence="11 12">DSM 23842</strain>
    </source>
</reference>
<dbReference type="InterPro" id="IPR027417">
    <property type="entry name" value="P-loop_NTPase"/>
</dbReference>
<evidence type="ECO:0000256" key="2">
    <source>
        <dbReference type="ARBA" id="ARBA00007599"/>
    </source>
</evidence>
<evidence type="ECO:0000256" key="7">
    <source>
        <dbReference type="ARBA" id="ARBA00022741"/>
    </source>
</evidence>
<keyword evidence="7" id="KW-0547">Nucleotide-binding</keyword>
<keyword evidence="8" id="KW-0067">ATP-binding</keyword>
<keyword evidence="5" id="KW-0819">tRNA processing</keyword>
<name>A0A1H4A8F7_BIZPA</name>
<comment type="similarity">
    <text evidence="2">Belongs to the TsaE family.</text>
</comment>
<accession>A0A1H4A8F7</accession>